<dbReference type="Proteomes" id="UP000680670">
    <property type="component" value="Unassembled WGS sequence"/>
</dbReference>
<evidence type="ECO:0000313" key="4">
    <source>
        <dbReference type="Proteomes" id="UP000680670"/>
    </source>
</evidence>
<dbReference type="RefSeq" id="WP_212952874.1">
    <property type="nucleotide sequence ID" value="NZ_BORJ01000001.1"/>
</dbReference>
<dbReference type="InterPro" id="IPR023631">
    <property type="entry name" value="Amidase_dom"/>
</dbReference>
<dbReference type="NCBIfam" id="NF005687">
    <property type="entry name" value="PRK07487.1"/>
    <property type="match status" value="1"/>
</dbReference>
<dbReference type="InterPro" id="IPR000120">
    <property type="entry name" value="Amidase"/>
</dbReference>
<dbReference type="InterPro" id="IPR036928">
    <property type="entry name" value="AS_sf"/>
</dbReference>
<evidence type="ECO:0000313" key="3">
    <source>
        <dbReference type="EMBL" id="GIN94779.1"/>
    </source>
</evidence>
<dbReference type="EMBL" id="BORJ01000001">
    <property type="protein sequence ID" value="GIN94779.1"/>
    <property type="molecule type" value="Genomic_DNA"/>
</dbReference>
<dbReference type="InterPro" id="IPR020556">
    <property type="entry name" value="Amidase_CS"/>
</dbReference>
<proteinExistence type="inferred from homology"/>
<dbReference type="Pfam" id="PF01425">
    <property type="entry name" value="Amidase"/>
    <property type="match status" value="1"/>
</dbReference>
<reference evidence="3 4" key="1">
    <citation type="submission" date="2021-03" db="EMBL/GenBank/DDBJ databases">
        <title>Antimicrobial resistance genes in bacteria isolated from Japanese honey, and their potential for conferring macrolide and lincosamide resistance in the American foulbrood pathogen Paenibacillus larvae.</title>
        <authorList>
            <person name="Okamoto M."/>
            <person name="Kumagai M."/>
            <person name="Kanamori H."/>
            <person name="Takamatsu D."/>
        </authorList>
    </citation>
    <scope>NUCLEOTIDE SEQUENCE [LARGE SCALE GENOMIC DNA]</scope>
    <source>
        <strain evidence="3 4">J6TS1</strain>
    </source>
</reference>
<keyword evidence="4" id="KW-1185">Reference proteome</keyword>
<accession>A0ABQ4KT20</accession>
<evidence type="ECO:0000256" key="1">
    <source>
        <dbReference type="ARBA" id="ARBA00009199"/>
    </source>
</evidence>
<dbReference type="SUPFAM" id="SSF75304">
    <property type="entry name" value="Amidase signature (AS) enzymes"/>
    <property type="match status" value="1"/>
</dbReference>
<organism evidence="3 4">
    <name type="scientific">Siminovitchia terrae</name>
    <name type="common">Bacillus terrae</name>
    <dbReference type="NCBI Taxonomy" id="1914933"/>
    <lineage>
        <taxon>Bacteria</taxon>
        <taxon>Bacillati</taxon>
        <taxon>Bacillota</taxon>
        <taxon>Bacilli</taxon>
        <taxon>Bacillales</taxon>
        <taxon>Bacillaceae</taxon>
        <taxon>Siminovitchia</taxon>
    </lineage>
</organism>
<dbReference type="PANTHER" id="PTHR11895">
    <property type="entry name" value="TRANSAMIDASE"/>
    <property type="match status" value="1"/>
</dbReference>
<feature type="domain" description="Amidase" evidence="2">
    <location>
        <begin position="37"/>
        <end position="462"/>
    </location>
</feature>
<protein>
    <submittedName>
        <fullName evidence="3">Amidase</fullName>
    </submittedName>
</protein>
<comment type="similarity">
    <text evidence="1">Belongs to the amidase family.</text>
</comment>
<dbReference type="PANTHER" id="PTHR11895:SF7">
    <property type="entry name" value="GLUTAMYL-TRNA(GLN) AMIDOTRANSFERASE SUBUNIT A, MITOCHONDRIAL"/>
    <property type="match status" value="1"/>
</dbReference>
<name>A0ABQ4KT20_SIMTE</name>
<evidence type="ECO:0000259" key="2">
    <source>
        <dbReference type="Pfam" id="PF01425"/>
    </source>
</evidence>
<dbReference type="PROSITE" id="PS00571">
    <property type="entry name" value="AMIDASES"/>
    <property type="match status" value="1"/>
</dbReference>
<comment type="caution">
    <text evidence="3">The sequence shown here is derived from an EMBL/GenBank/DDBJ whole genome shotgun (WGS) entry which is preliminary data.</text>
</comment>
<dbReference type="Gene3D" id="3.90.1300.10">
    <property type="entry name" value="Amidase signature (AS) domain"/>
    <property type="match status" value="1"/>
</dbReference>
<gene>
    <name evidence="3" type="ORF">J6TS1_06490</name>
</gene>
<sequence length="484" mass="52772">MMHDKAMKDERRTDELWRWTAGELAQGIRTKAISSREAVMNCLNRIYKVNPHVNAIAEVLAEDALQAADMADYAVFKGEELGPLHGVPIASKINSNQAGLATTDGVVAAKDNIANTDSPSIANLRKAGAVFVGRSNVPSFSLRWFSNNDLHGKTLNPWDSSRTPGGSSGGASAAVASGMVPFAQGNDIGGSIRYPAYACGIPGIRPTIGRVPTWIGTDDVDPTLAVQLMIAEGPLARSVGDLRLGLSVMSALDPRDPIQSPAPITGETLQRPIRVGLLRDVGVVKPEPAVNQALDDAASYLSDAGYIVEEVELPLFAEAYKLWYLLALEDLISLKPLIEQYGDEGAKINFKYNCEIAEKWWGKPSLEKYKQGYARRHTLIMQLQQFLEKYPVLLLPISSEQAFKQDADIESIENNRRLLDAQWSMMAIPVLSFPAMSVPISVFEGLPTGVQLLGRRFREDTLFDAAEAIEARANIPTPINPSFD</sequence>